<dbReference type="GO" id="GO:0005737">
    <property type="term" value="C:cytoplasm"/>
    <property type="evidence" value="ECO:0007669"/>
    <property type="project" value="TreeGrafter"/>
</dbReference>
<dbReference type="EC" id="2.7.7.101" evidence="12"/>
<dbReference type="GO" id="GO:0003899">
    <property type="term" value="F:DNA-directed RNA polymerase activity"/>
    <property type="evidence" value="ECO:0007669"/>
    <property type="project" value="UniProtKB-UniRule"/>
</dbReference>
<evidence type="ECO:0000256" key="1">
    <source>
        <dbReference type="ARBA" id="ARBA00022478"/>
    </source>
</evidence>
<comment type="subunit">
    <text evidence="12">Monomer. Interacts with DnaB.</text>
</comment>
<comment type="catalytic activity">
    <reaction evidence="12">
        <text>ssDNA + n NTP = ssDNA/pppN(pN)n-1 hybrid + (n-1) diphosphate.</text>
        <dbReference type="EC" id="2.7.7.101"/>
    </reaction>
</comment>
<keyword evidence="9" id="KW-0460">Magnesium</keyword>
<dbReference type="InterPro" id="IPR016136">
    <property type="entry name" value="DNA_helicase_N/primase_C"/>
</dbReference>
<dbReference type="InterPro" id="IPR037068">
    <property type="entry name" value="DNA_primase_core_N_sf"/>
</dbReference>
<dbReference type="GO" id="GO:1990077">
    <property type="term" value="C:primosome complex"/>
    <property type="evidence" value="ECO:0007669"/>
    <property type="project" value="UniProtKB-KW"/>
</dbReference>
<dbReference type="InterPro" id="IPR013264">
    <property type="entry name" value="DNAG_N"/>
</dbReference>
<evidence type="ECO:0000256" key="7">
    <source>
        <dbReference type="ARBA" id="ARBA00022771"/>
    </source>
</evidence>
<dbReference type="FunFam" id="3.90.980.10:FF:000001">
    <property type="entry name" value="DNA primase"/>
    <property type="match status" value="1"/>
</dbReference>
<dbReference type="Gene3D" id="1.10.860.10">
    <property type="entry name" value="DNAb Helicase, Chain A"/>
    <property type="match status" value="1"/>
</dbReference>
<dbReference type="HAMAP" id="MF_00974">
    <property type="entry name" value="DNA_primase_DnaG"/>
    <property type="match status" value="1"/>
</dbReference>
<accession>A0A119D0R9</accession>
<dbReference type="InterPro" id="IPR002694">
    <property type="entry name" value="Znf_CHC2"/>
</dbReference>
<keyword evidence="2 12" id="KW-0639">Primosome</keyword>
<keyword evidence="6 12" id="KW-0479">Metal-binding</keyword>
<dbReference type="GO" id="GO:0003677">
    <property type="term" value="F:DNA binding"/>
    <property type="evidence" value="ECO:0007669"/>
    <property type="project" value="UniProtKB-KW"/>
</dbReference>
<evidence type="ECO:0000259" key="15">
    <source>
        <dbReference type="PROSITE" id="PS50880"/>
    </source>
</evidence>
<evidence type="ECO:0000256" key="12">
    <source>
        <dbReference type="HAMAP-Rule" id="MF_00974"/>
    </source>
</evidence>
<dbReference type="PANTHER" id="PTHR30313">
    <property type="entry name" value="DNA PRIMASE"/>
    <property type="match status" value="1"/>
</dbReference>
<evidence type="ECO:0000313" key="17">
    <source>
        <dbReference type="Proteomes" id="UP000055702"/>
    </source>
</evidence>
<dbReference type="EMBL" id="LRDC01000001">
    <property type="protein sequence ID" value="KVX03369.1"/>
    <property type="molecule type" value="Genomic_DNA"/>
</dbReference>
<dbReference type="Gene3D" id="3.90.980.10">
    <property type="entry name" value="DNA primase, catalytic core, N-terminal domain"/>
    <property type="match status" value="1"/>
</dbReference>
<dbReference type="Gene3D" id="1.20.50.20">
    <property type="entry name" value="DnaG, RNA polymerase domain, helical bundle"/>
    <property type="match status" value="1"/>
</dbReference>
<name>A0A119D0R9_SHEFR</name>
<dbReference type="Pfam" id="PF08275">
    <property type="entry name" value="DNAG_N"/>
    <property type="match status" value="1"/>
</dbReference>
<evidence type="ECO:0000256" key="11">
    <source>
        <dbReference type="ARBA" id="ARBA00023163"/>
    </source>
</evidence>
<dbReference type="Pfam" id="PF10410">
    <property type="entry name" value="DnaB_bind"/>
    <property type="match status" value="1"/>
</dbReference>
<dbReference type="SUPFAM" id="SSF56731">
    <property type="entry name" value="DNA primase core"/>
    <property type="match status" value="1"/>
</dbReference>
<organism evidence="16">
    <name type="scientific">Shewanella frigidimarina</name>
    <dbReference type="NCBI Taxonomy" id="56812"/>
    <lineage>
        <taxon>Bacteria</taxon>
        <taxon>Pseudomonadati</taxon>
        <taxon>Pseudomonadota</taxon>
        <taxon>Gammaproteobacteria</taxon>
        <taxon>Alteromonadales</taxon>
        <taxon>Shewanellaceae</taxon>
        <taxon>Shewanella</taxon>
    </lineage>
</organism>
<feature type="zinc finger region" description="CHC2-type" evidence="12 14">
    <location>
        <begin position="38"/>
        <end position="62"/>
    </location>
</feature>
<keyword evidence="10 12" id="KW-0238">DNA-binding</keyword>
<dbReference type="GO" id="GO:0000428">
    <property type="term" value="C:DNA-directed RNA polymerase complex"/>
    <property type="evidence" value="ECO:0007669"/>
    <property type="project" value="UniProtKB-KW"/>
</dbReference>
<evidence type="ECO:0000256" key="13">
    <source>
        <dbReference type="PIRNR" id="PIRNR002811"/>
    </source>
</evidence>
<dbReference type="InterPro" id="IPR036977">
    <property type="entry name" value="DNA_primase_Znf_CHC2"/>
</dbReference>
<dbReference type="InterPro" id="IPR006295">
    <property type="entry name" value="DNA_primase_DnaG"/>
</dbReference>
<feature type="domain" description="Toprim" evidence="15">
    <location>
        <begin position="257"/>
        <end position="339"/>
    </location>
</feature>
<dbReference type="OMA" id="LMWPIRD"/>
<dbReference type="FunFam" id="3.90.580.10:FF:000001">
    <property type="entry name" value="DNA primase"/>
    <property type="match status" value="1"/>
</dbReference>
<dbReference type="NCBIfam" id="TIGR01391">
    <property type="entry name" value="dnaG"/>
    <property type="match status" value="1"/>
</dbReference>
<evidence type="ECO:0000256" key="9">
    <source>
        <dbReference type="ARBA" id="ARBA00022842"/>
    </source>
</evidence>
<dbReference type="SMART" id="SM00400">
    <property type="entry name" value="ZnF_CHCC"/>
    <property type="match status" value="1"/>
</dbReference>
<keyword evidence="5 12" id="KW-0235">DNA replication</keyword>
<dbReference type="GO" id="GO:0008270">
    <property type="term" value="F:zinc ion binding"/>
    <property type="evidence" value="ECO:0007669"/>
    <property type="project" value="UniProtKB-UniRule"/>
</dbReference>
<evidence type="ECO:0000256" key="8">
    <source>
        <dbReference type="ARBA" id="ARBA00022833"/>
    </source>
</evidence>
<dbReference type="SUPFAM" id="SSF117023">
    <property type="entry name" value="DNA primase DnaG, C-terminal domain"/>
    <property type="match status" value="1"/>
</dbReference>
<sequence length="575" mass="64803">MAIPRDFINELIARIDIVDLIDRKVPLKKAGKNHSACCPFHSEKSPSFTVSRDKQFYHCFGCGAHGNAIDFVMEYDRLEFVDAIEELAGQLGLAVPREQGTGKRPDQGLSRDLYELMEEANLFYQSQLRQHTDKQKVVDYLEFRGLSSDVVEQFGIGFAPDGWDGLLGRYRQNLPAQDKLLTAGMLIANDSGKRYDRFRDRLMFPIRDRRGRVVGFGGRVLGDGTPKYLNSPETPIFHKGNELYGLYELKQKHRDPQHVLIVEGYMDVVALAQFGIDYAVASLGTSTTAEQFQLLVRSAKQVVCCYDGDRAGREAAWRALETALPLLKPGDQVKFMFLPQGEDPDTMVRKIGKEAFEALMQKAMLLPEFLFDTLSANHGTDKGALAKQAIALIEKVQDTVLQNLLLENLAHKLGMNSSEDLKKKLGFTVKQAKPLNAKGLQGRGTPLRLAIALLVQNPSLGFGLAKQPALDRLQMTGIELLNHLLDITREQTLNSAQLLEMHREHNQKSTLIKLAQWEHQVADENVLPEFKQTLIWLNNQYIEQRYQELSLKQALTKVEKMQLTKLISIMKGIAK</sequence>
<dbReference type="InterPro" id="IPR019475">
    <property type="entry name" value="DNA_primase_DnaB-bd"/>
</dbReference>
<keyword evidence="8 12" id="KW-0862">Zinc</keyword>
<dbReference type="Pfam" id="PF13155">
    <property type="entry name" value="Toprim_2"/>
    <property type="match status" value="1"/>
</dbReference>
<dbReference type="Pfam" id="PF08278">
    <property type="entry name" value="DnaG_DnaB_bind"/>
    <property type="match status" value="1"/>
</dbReference>
<keyword evidence="1 12" id="KW-0240">DNA-directed RNA polymerase</keyword>
<comment type="similarity">
    <text evidence="12 13">Belongs to the DnaG primase family.</text>
</comment>
<keyword evidence="3 12" id="KW-0808">Transferase</keyword>
<evidence type="ECO:0000313" key="16">
    <source>
        <dbReference type="EMBL" id="KVX03369.1"/>
    </source>
</evidence>
<evidence type="ECO:0000256" key="10">
    <source>
        <dbReference type="ARBA" id="ARBA00023125"/>
    </source>
</evidence>
<dbReference type="PROSITE" id="PS50880">
    <property type="entry name" value="TOPRIM"/>
    <property type="match status" value="1"/>
</dbReference>
<dbReference type="InterPro" id="IPR013173">
    <property type="entry name" value="DNA_primase_DnaG_DnaB-bd_dom"/>
</dbReference>
<dbReference type="InterPro" id="IPR030846">
    <property type="entry name" value="DnaG_bac"/>
</dbReference>
<dbReference type="SMART" id="SM00493">
    <property type="entry name" value="TOPRIM"/>
    <property type="match status" value="1"/>
</dbReference>
<dbReference type="PIRSF" id="PIRSF002811">
    <property type="entry name" value="DnaG"/>
    <property type="match status" value="1"/>
</dbReference>
<dbReference type="Pfam" id="PF01807">
    <property type="entry name" value="Zn_ribbon_DnaG"/>
    <property type="match status" value="1"/>
</dbReference>
<dbReference type="SUPFAM" id="SSF57783">
    <property type="entry name" value="Zinc beta-ribbon"/>
    <property type="match status" value="1"/>
</dbReference>
<dbReference type="Gene3D" id="3.90.580.10">
    <property type="entry name" value="Zinc finger, CHC2-type domain"/>
    <property type="match status" value="1"/>
</dbReference>
<dbReference type="AlphaFoldDB" id="A0A119D0R9"/>
<evidence type="ECO:0000256" key="3">
    <source>
        <dbReference type="ARBA" id="ARBA00022679"/>
    </source>
</evidence>
<dbReference type="GO" id="GO:0006269">
    <property type="term" value="P:DNA replication, synthesis of primer"/>
    <property type="evidence" value="ECO:0007669"/>
    <property type="project" value="UniProtKB-UniRule"/>
</dbReference>
<proteinExistence type="inferred from homology"/>
<protein>
    <recommendedName>
        <fullName evidence="12 13">DNA primase</fullName>
        <ecNumber evidence="12">2.7.7.101</ecNumber>
    </recommendedName>
</protein>
<evidence type="ECO:0000256" key="14">
    <source>
        <dbReference type="PIRSR" id="PIRSR002811-1"/>
    </source>
</evidence>
<dbReference type="FunFam" id="3.40.1360.10:FF:000002">
    <property type="entry name" value="DNA primase"/>
    <property type="match status" value="1"/>
</dbReference>
<comment type="cofactor">
    <cofactor evidence="12 13 14">
        <name>Zn(2+)</name>
        <dbReference type="ChEBI" id="CHEBI:29105"/>
    </cofactor>
    <text evidence="12 13 14">Binds 1 zinc ion per monomer.</text>
</comment>
<dbReference type="Proteomes" id="UP000055702">
    <property type="component" value="Unassembled WGS sequence"/>
</dbReference>
<dbReference type="Gene3D" id="3.40.1360.10">
    <property type="match status" value="1"/>
</dbReference>
<evidence type="ECO:0000256" key="2">
    <source>
        <dbReference type="ARBA" id="ARBA00022515"/>
    </source>
</evidence>
<keyword evidence="11 12" id="KW-0804">Transcription</keyword>
<dbReference type="SMART" id="SM00766">
    <property type="entry name" value="DnaG_DnaB_bind"/>
    <property type="match status" value="1"/>
</dbReference>
<comment type="caution">
    <text evidence="16">The sequence shown here is derived from an EMBL/GenBank/DDBJ whole genome shotgun (WGS) entry which is preliminary data.</text>
</comment>
<dbReference type="InterPro" id="IPR006171">
    <property type="entry name" value="TOPRIM_dom"/>
</dbReference>
<comment type="domain">
    <text evidence="12">Contains an N-terminal zinc-binding domain, a central core domain that contains the primase activity, and a C-terminal DnaB-binding domain.</text>
</comment>
<comment type="function">
    <text evidence="12 13">RNA polymerase that catalyzes the synthesis of short RNA molecules used as primers for DNA polymerase during DNA replication.</text>
</comment>
<dbReference type="PANTHER" id="PTHR30313:SF2">
    <property type="entry name" value="DNA PRIMASE"/>
    <property type="match status" value="1"/>
</dbReference>
<evidence type="ECO:0000256" key="4">
    <source>
        <dbReference type="ARBA" id="ARBA00022695"/>
    </source>
</evidence>
<dbReference type="CDD" id="cd03364">
    <property type="entry name" value="TOPRIM_DnaG_primases"/>
    <property type="match status" value="1"/>
</dbReference>
<dbReference type="GeneID" id="41838377"/>
<keyword evidence="7 12" id="KW-0863">Zinc-finger</keyword>
<reference evidence="16 17" key="1">
    <citation type="submission" date="2016-01" db="EMBL/GenBank/DDBJ databases">
        <title>Draft genome of the antarctic isolate Shewanella frigidimarina Ag06-30.</title>
        <authorList>
            <person name="Parmeciano Di Noto G."/>
            <person name="Vazquez S."/>
            <person name="Mac Cormack W."/>
            <person name="Iriarte A."/>
            <person name="Quiroga C."/>
        </authorList>
    </citation>
    <scope>NUCLEOTIDE SEQUENCE [LARGE SCALE GENOMIC DNA]</scope>
    <source>
        <strain evidence="16 17">Ag06-30</strain>
    </source>
</reference>
<dbReference type="RefSeq" id="WP_011638442.1">
    <property type="nucleotide sequence ID" value="NZ_JBBMQR010000006.1"/>
</dbReference>
<dbReference type="InterPro" id="IPR034151">
    <property type="entry name" value="TOPRIM_DnaG_bac"/>
</dbReference>
<evidence type="ECO:0000256" key="5">
    <source>
        <dbReference type="ARBA" id="ARBA00022705"/>
    </source>
</evidence>
<dbReference type="InterPro" id="IPR050219">
    <property type="entry name" value="DnaG_primase"/>
</dbReference>
<keyword evidence="4 12" id="KW-0548">Nucleotidyltransferase</keyword>
<gene>
    <name evidence="12 16" type="primary">dnaG</name>
    <name evidence="16" type="ORF">AWJ07_02045</name>
</gene>
<evidence type="ECO:0000256" key="6">
    <source>
        <dbReference type="ARBA" id="ARBA00022723"/>
    </source>
</evidence>